<organism evidence="3 4">
    <name type="scientific">Adineta ricciae</name>
    <name type="common">Rotifer</name>
    <dbReference type="NCBI Taxonomy" id="249248"/>
    <lineage>
        <taxon>Eukaryota</taxon>
        <taxon>Metazoa</taxon>
        <taxon>Spiralia</taxon>
        <taxon>Gnathifera</taxon>
        <taxon>Rotifera</taxon>
        <taxon>Eurotatoria</taxon>
        <taxon>Bdelloidea</taxon>
        <taxon>Adinetida</taxon>
        <taxon>Adinetidae</taxon>
        <taxon>Adineta</taxon>
    </lineage>
</organism>
<dbReference type="InterPro" id="IPR011042">
    <property type="entry name" value="6-blade_b-propeller_TolB-like"/>
</dbReference>
<dbReference type="InterPro" id="IPR011041">
    <property type="entry name" value="Quinoprot_gluc/sorb_DH_b-prop"/>
</dbReference>
<name>A0A815CCK5_ADIRI</name>
<dbReference type="Proteomes" id="UP000663852">
    <property type="component" value="Unassembled WGS sequence"/>
</dbReference>
<dbReference type="SUPFAM" id="SSF50952">
    <property type="entry name" value="Soluble quinoprotein glucose dehydrogenase"/>
    <property type="match status" value="1"/>
</dbReference>
<dbReference type="AlphaFoldDB" id="A0A815CCK5"/>
<dbReference type="InterPro" id="IPR054539">
    <property type="entry name" value="Beta-prop_PDH"/>
</dbReference>
<dbReference type="PANTHER" id="PTHR19328:SF55">
    <property type="entry name" value="BLR6566 PROTEIN"/>
    <property type="match status" value="1"/>
</dbReference>
<dbReference type="Pfam" id="PF22807">
    <property type="entry name" value="TrAA12"/>
    <property type="match status" value="1"/>
</dbReference>
<protein>
    <recommendedName>
        <fullName evidence="2">Pyrroloquinoline quinone-dependent pyranose dehydrogenase beta-propeller domain-containing protein</fullName>
    </recommendedName>
</protein>
<feature type="signal peptide" evidence="1">
    <location>
        <begin position="1"/>
        <end position="18"/>
    </location>
</feature>
<reference evidence="3" key="1">
    <citation type="submission" date="2021-02" db="EMBL/GenBank/DDBJ databases">
        <authorList>
            <person name="Nowell W R."/>
        </authorList>
    </citation>
    <scope>NUCLEOTIDE SEQUENCE</scope>
</reference>
<dbReference type="PANTHER" id="PTHR19328">
    <property type="entry name" value="HEDGEHOG-INTERACTING PROTEIN"/>
    <property type="match status" value="1"/>
</dbReference>
<evidence type="ECO:0000256" key="1">
    <source>
        <dbReference type="SAM" id="SignalP"/>
    </source>
</evidence>
<dbReference type="Gene3D" id="2.120.10.30">
    <property type="entry name" value="TolB, C-terminal domain"/>
    <property type="match status" value="1"/>
</dbReference>
<dbReference type="EMBL" id="CAJNOJ010000201">
    <property type="protein sequence ID" value="CAF1281879.1"/>
    <property type="molecule type" value="Genomic_DNA"/>
</dbReference>
<proteinExistence type="predicted"/>
<accession>A0A815CCK5</accession>
<dbReference type="OrthoDB" id="9972746at2759"/>
<comment type="caution">
    <text evidence="3">The sequence shown here is derived from an EMBL/GenBank/DDBJ whole genome shotgun (WGS) entry which is preliminary data.</text>
</comment>
<evidence type="ECO:0000313" key="4">
    <source>
        <dbReference type="Proteomes" id="UP000663852"/>
    </source>
</evidence>
<sequence length="432" mass="48198">MYSAFILFLVSSVYFVSTKDAPVVPVQPFKPEPIRITLDDLPPPYKTSSATKPAIVVAVPSNATLLVPDTNFRVTIFRDGLNTPRQLIYTPTGEILVTEMRGNRISILSGDETSVFADSSNGVAQAFGMAFTEVSSVVSLEIQLKTVSAFKGWFYVANAGELRRYPYKTGDKRLKGTGQVLITYQSTYHWTRSLIVSPNGDRLFVTVGSGSNVDIEYPSRASVQVVDLDGTNNATFAWGLRNPVGIDFHPKSGDLYVAVQERDEIGDDLVPDYFTRIQKDEFYGWPFAYLSPKNVDPRRRFPNGTSERPDLVERTRTPDVLFQAHSAALDMQFYRGTQFPSHYQNGAFVAFHGSWNRHAGTGYKLAFIPFGDDNRPLGYYEEFLKGFLIDPQGPTTFGRPVGLLEMNDGSLLFSEDGNGRLYRVEYVKSASQ</sequence>
<keyword evidence="1" id="KW-0732">Signal</keyword>
<evidence type="ECO:0000259" key="2">
    <source>
        <dbReference type="Pfam" id="PF22807"/>
    </source>
</evidence>
<feature type="chain" id="PRO_5032770126" description="Pyrroloquinoline quinone-dependent pyranose dehydrogenase beta-propeller domain-containing protein" evidence="1">
    <location>
        <begin position="19"/>
        <end position="432"/>
    </location>
</feature>
<feature type="domain" description="Pyrroloquinoline quinone-dependent pyranose dehydrogenase beta-propeller" evidence="2">
    <location>
        <begin position="70"/>
        <end position="425"/>
    </location>
</feature>
<evidence type="ECO:0000313" key="3">
    <source>
        <dbReference type="EMBL" id="CAF1281879.1"/>
    </source>
</evidence>
<gene>
    <name evidence="3" type="ORF">EDS130_LOCUS29600</name>
</gene>